<proteinExistence type="predicted"/>
<comment type="caution">
    <text evidence="7">The sequence shown here is derived from an EMBL/GenBank/DDBJ whole genome shotgun (WGS) entry which is preliminary data.</text>
</comment>
<dbReference type="InterPro" id="IPR006565">
    <property type="entry name" value="BTP"/>
</dbReference>
<dbReference type="Gene3D" id="1.10.20.10">
    <property type="entry name" value="Histone, subunit A"/>
    <property type="match status" value="1"/>
</dbReference>
<dbReference type="Pfam" id="PF07524">
    <property type="entry name" value="Bromo_TP"/>
    <property type="match status" value="1"/>
</dbReference>
<dbReference type="GO" id="GO:0046982">
    <property type="term" value="F:protein heterodimerization activity"/>
    <property type="evidence" value="ECO:0007669"/>
    <property type="project" value="InterPro"/>
</dbReference>
<gene>
    <name evidence="7" type="ORF">KGF57_005229</name>
</gene>
<evidence type="ECO:0000256" key="2">
    <source>
        <dbReference type="ARBA" id="ARBA00023015"/>
    </source>
</evidence>
<evidence type="ECO:0000313" key="8">
    <source>
        <dbReference type="Proteomes" id="UP001204833"/>
    </source>
</evidence>
<keyword evidence="4" id="KW-0539">Nucleus</keyword>
<evidence type="ECO:0000256" key="1">
    <source>
        <dbReference type="ARBA" id="ARBA00004123"/>
    </source>
</evidence>
<organism evidence="7 8">
    <name type="scientific">Candida theae</name>
    <dbReference type="NCBI Taxonomy" id="1198502"/>
    <lineage>
        <taxon>Eukaryota</taxon>
        <taxon>Fungi</taxon>
        <taxon>Dikarya</taxon>
        <taxon>Ascomycota</taxon>
        <taxon>Saccharomycotina</taxon>
        <taxon>Pichiomycetes</taxon>
        <taxon>Debaryomycetaceae</taxon>
        <taxon>Candida/Lodderomyces clade</taxon>
        <taxon>Candida</taxon>
    </lineage>
</organism>
<keyword evidence="8" id="KW-1185">Reference proteome</keyword>
<evidence type="ECO:0000259" key="6">
    <source>
        <dbReference type="SMART" id="SM00576"/>
    </source>
</evidence>
<evidence type="ECO:0000256" key="3">
    <source>
        <dbReference type="ARBA" id="ARBA00023163"/>
    </source>
</evidence>
<dbReference type="AlphaFoldDB" id="A0AAD5BAB9"/>
<dbReference type="RefSeq" id="XP_051606341.1">
    <property type="nucleotide sequence ID" value="XM_051754824.1"/>
</dbReference>
<evidence type="ECO:0000256" key="5">
    <source>
        <dbReference type="SAM" id="MobiDB-lite"/>
    </source>
</evidence>
<comment type="subcellular location">
    <subcellularLocation>
        <location evidence="1">Nucleus</location>
    </subcellularLocation>
</comment>
<feature type="compositionally biased region" description="Polar residues" evidence="5">
    <location>
        <begin position="350"/>
        <end position="360"/>
    </location>
</feature>
<feature type="region of interest" description="Disordered" evidence="5">
    <location>
        <begin position="154"/>
        <end position="177"/>
    </location>
</feature>
<feature type="region of interest" description="Disordered" evidence="5">
    <location>
        <begin position="336"/>
        <end position="360"/>
    </location>
</feature>
<evidence type="ECO:0000313" key="7">
    <source>
        <dbReference type="EMBL" id="KAI5948831.1"/>
    </source>
</evidence>
<feature type="compositionally biased region" description="Acidic residues" evidence="5">
    <location>
        <begin position="336"/>
        <end position="347"/>
    </location>
</feature>
<evidence type="ECO:0000256" key="4">
    <source>
        <dbReference type="ARBA" id="ARBA00023242"/>
    </source>
</evidence>
<sequence length="360" mass="40972">MEDSFYFSLLRISIAQILKTQGFDKCKPSTLNILTSLYIDYLNKLTSESIACSSIRTRTNTPEVQDVMQAMLDLGLVKATQSNKIHDAYFDESEYNTKSVNSFHNWVMSYYGDQIRNIARRKKQKDIEEEKVANVAQQSDNQQQSIYQQFVSANNLSSSKKQRNNKGDDEEVGDGDIAKSSLSNAHRLKWLNHLFEKELKLGHKFKYLYATEFIANEFEEDLLRNQAEVRRGSTDQTLDATNDNDLDLDLDLQSKIKRIRNNEWNNFMVKPITKGDNHRREDGVSNAGGIGAVGSADDDVNELVKKEADLEKYLPYKIKYPEVLVSDDVEVAEVAEDDEGDSADVDMTDPTITTHQPAEI</sequence>
<keyword evidence="2" id="KW-0805">Transcription regulation</keyword>
<accession>A0AAD5BAB9</accession>
<dbReference type="GeneID" id="76153273"/>
<dbReference type="GO" id="GO:0005634">
    <property type="term" value="C:nucleus"/>
    <property type="evidence" value="ECO:0007669"/>
    <property type="project" value="UniProtKB-SubCell"/>
</dbReference>
<dbReference type="CDD" id="cd00076">
    <property type="entry name" value="HFD_SF"/>
    <property type="match status" value="1"/>
</dbReference>
<protein>
    <recommendedName>
        <fullName evidence="6">Bromodomain associated domain-containing protein</fullName>
    </recommendedName>
</protein>
<reference evidence="7 8" key="1">
    <citation type="journal article" date="2022" name="DNA Res.">
        <title>Genome analysis of five recently described species of the CUG-Ser clade uncovers Candida theae as a new hybrid lineage with pathogenic potential in the Candida parapsilosis species complex.</title>
        <authorList>
            <person name="Mixao V."/>
            <person name="Del Olmo V."/>
            <person name="Hegedusova E."/>
            <person name="Saus E."/>
            <person name="Pryszcz L."/>
            <person name="Cillingova A."/>
            <person name="Nosek J."/>
            <person name="Gabaldon T."/>
        </authorList>
    </citation>
    <scope>NUCLEOTIDE SEQUENCE [LARGE SCALE GENOMIC DNA]</scope>
    <source>
        <strain evidence="7 8">CBS 12239</strain>
    </source>
</reference>
<dbReference type="EMBL" id="JAIHNG010000177">
    <property type="protein sequence ID" value="KAI5948831.1"/>
    <property type="molecule type" value="Genomic_DNA"/>
</dbReference>
<dbReference type="Proteomes" id="UP001204833">
    <property type="component" value="Unassembled WGS sequence"/>
</dbReference>
<feature type="domain" description="Bromodomain associated" evidence="6">
    <location>
        <begin position="3"/>
        <end position="80"/>
    </location>
</feature>
<dbReference type="InterPro" id="IPR009072">
    <property type="entry name" value="Histone-fold"/>
</dbReference>
<keyword evidence="3" id="KW-0804">Transcription</keyword>
<name>A0AAD5BAB9_9ASCO</name>
<dbReference type="SMART" id="SM00576">
    <property type="entry name" value="BTP"/>
    <property type="match status" value="1"/>
</dbReference>